<dbReference type="AlphaFoldDB" id="A0A0G0PLJ8"/>
<dbReference type="STRING" id="1618574.UT24_C0029G0026"/>
<comment type="caution">
    <text evidence="2">The sequence shown here is derived from an EMBL/GenBank/DDBJ whole genome shotgun (WGS) entry which is preliminary data.</text>
</comment>
<reference evidence="2 3" key="1">
    <citation type="journal article" date="2015" name="Nature">
        <title>rRNA introns, odd ribosomes, and small enigmatic genomes across a large radiation of phyla.</title>
        <authorList>
            <person name="Brown C.T."/>
            <person name="Hug L.A."/>
            <person name="Thomas B.C."/>
            <person name="Sharon I."/>
            <person name="Castelle C.J."/>
            <person name="Singh A."/>
            <person name="Wilkins M.J."/>
            <person name="Williams K.H."/>
            <person name="Banfield J.F."/>
        </authorList>
    </citation>
    <scope>NUCLEOTIDE SEQUENCE [LARGE SCALE GENOMIC DNA]</scope>
</reference>
<dbReference type="EMBL" id="LBWB01000029">
    <property type="protein sequence ID" value="KKQ99014.1"/>
    <property type="molecule type" value="Genomic_DNA"/>
</dbReference>
<protein>
    <recommendedName>
        <fullName evidence="4">PE-PGRS family protein</fullName>
    </recommendedName>
</protein>
<accession>A0A0G0PLJ8</accession>
<dbReference type="Proteomes" id="UP000033881">
    <property type="component" value="Unassembled WGS sequence"/>
</dbReference>
<evidence type="ECO:0000313" key="2">
    <source>
        <dbReference type="EMBL" id="KKQ99014.1"/>
    </source>
</evidence>
<evidence type="ECO:0008006" key="4">
    <source>
        <dbReference type="Google" id="ProtNLM"/>
    </source>
</evidence>
<feature type="region of interest" description="Disordered" evidence="1">
    <location>
        <begin position="186"/>
        <end position="225"/>
    </location>
</feature>
<dbReference type="PATRIC" id="fig|1618574.4.peg.1576"/>
<evidence type="ECO:0000313" key="3">
    <source>
        <dbReference type="Proteomes" id="UP000033881"/>
    </source>
</evidence>
<feature type="compositionally biased region" description="Low complexity" evidence="1">
    <location>
        <begin position="212"/>
        <end position="221"/>
    </location>
</feature>
<name>A0A0G0PLJ8_9BACT</name>
<sequence>MAQFLGLGNGSDGNLIISANTAWNSVTGVVITGCSGDSGETGLTVDDETGFSAGQKILIIKSRGNTSATCGAWELNQIVSVSTGLLTLLIPLDNTYVDSGNDQTQVQTLPQFATTTVNTGITLSASTWSGSIGGIIAFMCNGQTTITGNISASGKGFIGGLAGSSSSGARKGECGEGSVGAKARQNAANGSGGGGGISLATTDSRAGGAGGSHSTSGTVGEATGGATAGAQATTITGNTELTLMTFGGAGGGASTDSVALPGNGGNGGGIVIIYSKTLTVTGSISCNGSNGIYSNAAGGGGGSGGSVLVRSQSAVLGANLITAVEGTGGTGVDQDGGNGATGRVRIESCSITGTTNPAYPVAGLGGHAWCGSLASIIL</sequence>
<gene>
    <name evidence="2" type="ORF">UT24_C0029G0026</name>
</gene>
<proteinExistence type="predicted"/>
<organism evidence="2 3">
    <name type="scientific">Candidatus Woesebacteria bacterium GW2011_GWB1_39_12</name>
    <dbReference type="NCBI Taxonomy" id="1618574"/>
    <lineage>
        <taxon>Bacteria</taxon>
        <taxon>Candidatus Woeseibacteriota</taxon>
    </lineage>
</organism>
<evidence type="ECO:0000256" key="1">
    <source>
        <dbReference type="SAM" id="MobiDB-lite"/>
    </source>
</evidence>